<comment type="caution">
    <text evidence="2">The sequence shown here is derived from an EMBL/GenBank/DDBJ whole genome shotgun (WGS) entry which is preliminary data.</text>
</comment>
<keyword evidence="3" id="KW-1185">Reference proteome</keyword>
<evidence type="ECO:0000256" key="1">
    <source>
        <dbReference type="SAM" id="MobiDB-lite"/>
    </source>
</evidence>
<evidence type="ECO:0000313" key="3">
    <source>
        <dbReference type="Proteomes" id="UP001201812"/>
    </source>
</evidence>
<organism evidence="2 3">
    <name type="scientific">Ditylenchus destructor</name>
    <dbReference type="NCBI Taxonomy" id="166010"/>
    <lineage>
        <taxon>Eukaryota</taxon>
        <taxon>Metazoa</taxon>
        <taxon>Ecdysozoa</taxon>
        <taxon>Nematoda</taxon>
        <taxon>Chromadorea</taxon>
        <taxon>Rhabditida</taxon>
        <taxon>Tylenchina</taxon>
        <taxon>Tylenchomorpha</taxon>
        <taxon>Sphaerularioidea</taxon>
        <taxon>Anguinidae</taxon>
        <taxon>Anguininae</taxon>
        <taxon>Ditylenchus</taxon>
    </lineage>
</organism>
<proteinExistence type="predicted"/>
<dbReference type="EMBL" id="JAKKPZ010000002">
    <property type="protein sequence ID" value="KAI1725646.1"/>
    <property type="molecule type" value="Genomic_DNA"/>
</dbReference>
<gene>
    <name evidence="2" type="ORF">DdX_02319</name>
</gene>
<dbReference type="Proteomes" id="UP001201812">
    <property type="component" value="Unassembled WGS sequence"/>
</dbReference>
<protein>
    <submittedName>
        <fullName evidence="2">Uncharacterized protein</fullName>
    </submittedName>
</protein>
<sequence length="665" mass="75262">MEMCEIFGAVLISQRNEIVHVFGNVAFRKCIAKESETAVLVQPNIPSTSGISSSSSSLPERVESTTTIVEDNGRNIAQNAKKIDINKDSLLPVVLPFVLLHRSRQEKTFSEAEHIESDRYDFQLTDLSGSYTVVFISSKFMHSSEAVESFKNSIMRCLNFHYGPYIHLLDTGTAQMAKLMNRVERRMEKLMYQYDKHANIDESLNINLSFKNTAKMQTLSPLFQEIATKITQANSNHKCRCIFVNSGQIIGCTSSQSQESRSLFEVMDTQELSSLLEFSLCPSESYLFTSTNKKCMKCHVEQAWIYSNIMRRRQLLNVFVFSLTGEVELICLVNADHTLQISSLCDLLDNLEMVTDHLNTNTQDNHTNNHMDMVVQEIAQLNLWNRLNNELARYRGTQDVTEWSPASNIPATLSRLTLSRIGSSLSLFSNGSSSPSASNGRRGSEITARGSSRSTWTSSSVTRHSRASIAHVDAMKTQLKRMVKGVLGEVIHSSFKVAKYRLLDRMHTIVRQTVDRRMNQSMEMVLSDMAKSWSEGNPLRPMKLGLDMLGYRFSAIEIPFNYSYIPDKYRIIFSKLGRPKPESGMIVARTPDGQLIILISNQPSESSDHKKKSGFKLRIIKSENISTVCIALFSECVNVSLAIRQTYQLISTLEPELNRMLQIFY</sequence>
<reference evidence="2" key="1">
    <citation type="submission" date="2022-01" db="EMBL/GenBank/DDBJ databases">
        <title>Genome Sequence Resource for Two Populations of Ditylenchus destructor, the Migratory Endoparasitic Phytonematode.</title>
        <authorList>
            <person name="Zhang H."/>
            <person name="Lin R."/>
            <person name="Xie B."/>
        </authorList>
    </citation>
    <scope>NUCLEOTIDE SEQUENCE</scope>
    <source>
        <strain evidence="2">BazhouSP</strain>
    </source>
</reference>
<evidence type="ECO:0000313" key="2">
    <source>
        <dbReference type="EMBL" id="KAI1725646.1"/>
    </source>
</evidence>
<name>A0AAD4NHF6_9BILA</name>
<accession>A0AAD4NHF6</accession>
<dbReference type="AlphaFoldDB" id="A0AAD4NHF6"/>
<feature type="region of interest" description="Disordered" evidence="1">
    <location>
        <begin position="428"/>
        <end position="462"/>
    </location>
</feature>